<dbReference type="Proteomes" id="UP000025227">
    <property type="component" value="Unplaced"/>
</dbReference>
<evidence type="ECO:0000313" key="2">
    <source>
        <dbReference type="WBParaSite" id="HCON_00016570-00001"/>
    </source>
</evidence>
<name>A0A7I4XVN0_HAECO</name>
<dbReference type="WBParaSite" id="HCON_00016570-00001">
    <property type="protein sequence ID" value="HCON_00016570-00001"/>
    <property type="gene ID" value="HCON_00016570"/>
</dbReference>
<keyword evidence="1" id="KW-1185">Reference proteome</keyword>
<accession>A0A7I4XVN0</accession>
<organism evidence="1 2">
    <name type="scientific">Haemonchus contortus</name>
    <name type="common">Barber pole worm</name>
    <dbReference type="NCBI Taxonomy" id="6289"/>
    <lineage>
        <taxon>Eukaryota</taxon>
        <taxon>Metazoa</taxon>
        <taxon>Ecdysozoa</taxon>
        <taxon>Nematoda</taxon>
        <taxon>Chromadorea</taxon>
        <taxon>Rhabditida</taxon>
        <taxon>Rhabditina</taxon>
        <taxon>Rhabditomorpha</taxon>
        <taxon>Strongyloidea</taxon>
        <taxon>Trichostrongylidae</taxon>
        <taxon>Haemonchus</taxon>
    </lineage>
</organism>
<sequence>MGPKLAQTDRQTDMWRGNRILFRKKSYNNPNGKLRVPHNAVYSNCHFCAVYTNYKIDSVIGLGMITAP</sequence>
<evidence type="ECO:0000313" key="1">
    <source>
        <dbReference type="Proteomes" id="UP000025227"/>
    </source>
</evidence>
<reference evidence="2" key="1">
    <citation type="submission" date="2020-12" db="UniProtKB">
        <authorList>
            <consortium name="WormBaseParasite"/>
        </authorList>
    </citation>
    <scope>IDENTIFICATION</scope>
    <source>
        <strain evidence="2">MHco3</strain>
    </source>
</reference>
<dbReference type="AlphaFoldDB" id="A0A7I4XVN0"/>
<proteinExistence type="predicted"/>
<protein>
    <submittedName>
        <fullName evidence="2">Galactose-1-phosphate uridylyltransferase</fullName>
    </submittedName>
</protein>